<gene>
    <name evidence="1" type="ORF">E5A74_19080</name>
</gene>
<keyword evidence="2" id="KW-1185">Reference proteome</keyword>
<evidence type="ECO:0000313" key="2">
    <source>
        <dbReference type="Proteomes" id="UP000309848"/>
    </source>
</evidence>
<proteinExistence type="predicted"/>
<name>A0A4S1WCD5_9SPHN</name>
<dbReference type="Gene3D" id="3.90.1720.10">
    <property type="entry name" value="endopeptidase domain like (from Nostoc punctiforme)"/>
    <property type="match status" value="1"/>
</dbReference>
<dbReference type="EMBL" id="SRXU01000010">
    <property type="protein sequence ID" value="TGX38306.1"/>
    <property type="molecule type" value="Genomic_DNA"/>
</dbReference>
<comment type="caution">
    <text evidence="1">The sequence shown here is derived from an EMBL/GenBank/DDBJ whole genome shotgun (WGS) entry which is preliminary data.</text>
</comment>
<reference evidence="1 2" key="1">
    <citation type="submission" date="2019-04" db="EMBL/GenBank/DDBJ databases">
        <title>Sphingomonas psychrotolerans sp. nov., isolated from soil in the Tianshan Mountains, Xinjiang, China.</title>
        <authorList>
            <person name="Luo Y."/>
            <person name="Sheng H."/>
        </authorList>
    </citation>
    <scope>NUCLEOTIDE SEQUENCE [LARGE SCALE GENOMIC DNA]</scope>
    <source>
        <strain evidence="1 2">KIS18-15</strain>
    </source>
</reference>
<sequence>MGKSIFDIERGLRLHYAPAATPAVPVKRRPKPAPRPASALIAAARPGPVRPGALGQPRVRSFNAIDVAADGALAPLQQASAKTCWATVYTMLANWKRQRSETVESAIAGVGARWSALLAQGATKGLLAADKVDFLADAGLVALAPQSPTIERWAEMLRSYGPLWVTTDEGATKPMIHARVLIAMKGDGTADGTKLTLINPSNAGTNVETLTTFLRKFEAEASRPDGELRIQIVHWPAGAKAFSYARSQEPAYVPPPLLAGTARGALIAALTARGVPQIDAERLVEAFEAEVRANFNRPVPLSWRANAFDTPTVPNPDDGDPAETAREILQFFYPDRSFGSIGNDHVRLAARMFHAALEKQKMLNRLPDVPTTPPGPSWLAKQAVKILWREVRGPKGFSVAVRNTVALQWRTTLEEIENGLPPTALGLSPGYHALSYVEQQGLSDWINNPDIPLSPAVGGRSLDHAALKIGDLIVSTTTEAPSIAIRRIGSPVSHVMLYVGGGMVVEAIGEGVVHRTLTDALAHSYVGVAFRHPALTDDRALIARDFVGQKIGTPYDYDLIVAHAKFQLGRMVCEQLPASMRDRCLSMVGPVDIGRGNDGRFICSSLVAEAFEAAGLPLLPVPARAANPGDIALKANLTYLGHVKYDPPAGVLDRLGRL</sequence>
<dbReference type="Pfam" id="PF12385">
    <property type="entry name" value="Peptidase_C70"/>
    <property type="match status" value="1"/>
</dbReference>
<dbReference type="InterPro" id="IPR022118">
    <property type="entry name" value="Peptidase_C70_AvrRpt2"/>
</dbReference>
<dbReference type="Proteomes" id="UP000309848">
    <property type="component" value="Unassembled WGS sequence"/>
</dbReference>
<dbReference type="AlphaFoldDB" id="A0A4S1WCD5"/>
<dbReference type="OrthoDB" id="1550427at2"/>
<evidence type="ECO:0000313" key="1">
    <source>
        <dbReference type="EMBL" id="TGX38306.1"/>
    </source>
</evidence>
<protein>
    <submittedName>
        <fullName evidence="1">Uncharacterized protein</fullName>
    </submittedName>
</protein>
<dbReference type="InterPro" id="IPR038765">
    <property type="entry name" value="Papain-like_cys_pep_sf"/>
</dbReference>
<dbReference type="SUPFAM" id="SSF54001">
    <property type="entry name" value="Cysteine proteinases"/>
    <property type="match status" value="1"/>
</dbReference>
<dbReference type="RefSeq" id="WP_135987210.1">
    <property type="nucleotide sequence ID" value="NZ_JAASQM010000003.1"/>
</dbReference>
<accession>A0A4S1WCD5</accession>
<organism evidence="1 2">
    <name type="scientific">Sphingomonas naasensis</name>
    <dbReference type="NCBI Taxonomy" id="1344951"/>
    <lineage>
        <taxon>Bacteria</taxon>
        <taxon>Pseudomonadati</taxon>
        <taxon>Pseudomonadota</taxon>
        <taxon>Alphaproteobacteria</taxon>
        <taxon>Sphingomonadales</taxon>
        <taxon>Sphingomonadaceae</taxon>
        <taxon>Sphingomonas</taxon>
    </lineage>
</organism>